<dbReference type="Proteomes" id="UP000748108">
    <property type="component" value="Unassembled WGS sequence"/>
</dbReference>
<keyword evidence="5 7" id="KW-0472">Membrane</keyword>
<protein>
    <submittedName>
        <fullName evidence="8">AI-2E family transporter</fullName>
    </submittedName>
</protein>
<evidence type="ECO:0000256" key="3">
    <source>
        <dbReference type="ARBA" id="ARBA00022692"/>
    </source>
</evidence>
<organism evidence="8 9">
    <name type="scientific">Hydrogenibacillus schlegelii</name>
    <name type="common">Bacillus schlegelii</name>
    <dbReference type="NCBI Taxonomy" id="1484"/>
    <lineage>
        <taxon>Bacteria</taxon>
        <taxon>Bacillati</taxon>
        <taxon>Bacillota</taxon>
        <taxon>Bacilli</taxon>
        <taxon>Bacillales</taxon>
        <taxon>Bacillales Family X. Incertae Sedis</taxon>
        <taxon>Hydrogenibacillus</taxon>
    </lineage>
</organism>
<feature type="transmembrane region" description="Helical" evidence="7">
    <location>
        <begin position="276"/>
        <end position="299"/>
    </location>
</feature>
<dbReference type="PANTHER" id="PTHR21716:SF15">
    <property type="entry name" value="TRANSPORT PROTEIN YRRI-RELATED"/>
    <property type="match status" value="1"/>
</dbReference>
<evidence type="ECO:0000256" key="1">
    <source>
        <dbReference type="ARBA" id="ARBA00004141"/>
    </source>
</evidence>
<dbReference type="PANTHER" id="PTHR21716">
    <property type="entry name" value="TRANSMEMBRANE PROTEIN"/>
    <property type="match status" value="1"/>
</dbReference>
<dbReference type="Pfam" id="PF01594">
    <property type="entry name" value="AI-2E_transport"/>
    <property type="match status" value="1"/>
</dbReference>
<evidence type="ECO:0000256" key="7">
    <source>
        <dbReference type="SAM" id="Phobius"/>
    </source>
</evidence>
<evidence type="ECO:0000256" key="4">
    <source>
        <dbReference type="ARBA" id="ARBA00022989"/>
    </source>
</evidence>
<dbReference type="GO" id="GO:0055085">
    <property type="term" value="P:transmembrane transport"/>
    <property type="evidence" value="ECO:0007669"/>
    <property type="project" value="TreeGrafter"/>
</dbReference>
<feature type="transmembrane region" description="Helical" evidence="7">
    <location>
        <begin position="319"/>
        <end position="346"/>
    </location>
</feature>
<proteinExistence type="inferred from homology"/>
<feature type="transmembrane region" description="Helical" evidence="7">
    <location>
        <begin position="44"/>
        <end position="66"/>
    </location>
</feature>
<feature type="transmembrane region" description="Helical" evidence="7">
    <location>
        <begin position="78"/>
        <end position="103"/>
    </location>
</feature>
<evidence type="ECO:0000256" key="2">
    <source>
        <dbReference type="ARBA" id="ARBA00009773"/>
    </source>
</evidence>
<reference evidence="8" key="1">
    <citation type="journal article" date="2021" name="Microbiology">
        <title>Metagenomic Analysis of the Microbial Community in the Underground Coal Fire Area (Kemerovo Region, Russia) Revealed Predominance of Thermophilic Members of the Phyla Deinococcus-thermus, Aquificae, and Firmicutes.</title>
        <authorList>
            <person name="Kadnikov V."/>
            <person name="Mardanov A.V."/>
            <person name="Beletsky A.V."/>
            <person name="Karnachuk O.V."/>
            <person name="Ravin N.V."/>
        </authorList>
    </citation>
    <scope>NUCLEOTIDE SEQUENCE</scope>
    <source>
        <strain evidence="8">RBS10-49</strain>
    </source>
</reference>
<keyword evidence="4 7" id="KW-1133">Transmembrane helix</keyword>
<name>A0A947G9G0_HYDSH</name>
<comment type="similarity">
    <text evidence="2">Belongs to the autoinducer-2 exporter (AI-2E) (TC 2.A.86) family.</text>
</comment>
<comment type="subcellular location">
    <subcellularLocation>
        <location evidence="1">Membrane</location>
        <topology evidence="1">Multi-pass membrane protein</topology>
    </subcellularLocation>
</comment>
<evidence type="ECO:0000313" key="9">
    <source>
        <dbReference type="Proteomes" id="UP000748108"/>
    </source>
</evidence>
<evidence type="ECO:0000313" key="8">
    <source>
        <dbReference type="EMBL" id="MBT9282396.1"/>
    </source>
</evidence>
<comment type="caution">
    <text evidence="8">The sequence shown here is derived from an EMBL/GenBank/DDBJ whole genome shotgun (WGS) entry which is preliminary data.</text>
</comment>
<evidence type="ECO:0000256" key="5">
    <source>
        <dbReference type="ARBA" id="ARBA00023136"/>
    </source>
</evidence>
<dbReference type="AlphaFoldDB" id="A0A947G9G0"/>
<keyword evidence="3 7" id="KW-0812">Transmembrane</keyword>
<feature type="transmembrane region" description="Helical" evidence="7">
    <location>
        <begin position="227"/>
        <end position="244"/>
    </location>
</feature>
<gene>
    <name evidence="8" type="ORF">KM312_07045</name>
</gene>
<dbReference type="InterPro" id="IPR002549">
    <property type="entry name" value="AI-2E-like"/>
</dbReference>
<evidence type="ECO:0000256" key="6">
    <source>
        <dbReference type="SAM" id="MobiDB-lite"/>
    </source>
</evidence>
<feature type="transmembrane region" description="Helical" evidence="7">
    <location>
        <begin position="12"/>
        <end position="32"/>
    </location>
</feature>
<dbReference type="GO" id="GO:0016020">
    <property type="term" value="C:membrane"/>
    <property type="evidence" value="ECO:0007669"/>
    <property type="project" value="UniProtKB-SubCell"/>
</dbReference>
<accession>A0A947G9G0</accession>
<dbReference type="EMBL" id="JAHHQF010000055">
    <property type="protein sequence ID" value="MBT9282396.1"/>
    <property type="molecule type" value="Genomic_DNA"/>
</dbReference>
<sequence>MHRTVEHRPLERRAGIGLLWIVGVLVILWLWQHVGAGVFELLGFVGRLLLPLWFALILTYLIHPIVRRLEGWGLGRSAALRLTFLLVLLGGAVSVAAAAPAVIRQVELFERALPTVFTTLFEELEKLETRFDDGWPTGVRRGFERLQGLVNRAVERGIVHLSTLTDDAFEWLMTFSLSPFIAYYLLKDSRGFLELVASLFPRRLRSRVVEMLVAVDRDIGDYVAGQLLISFLLGALTLIGYLIIGFPYPLVFAAINMIANLIPFIGPFLGALPALVIAATVGWPMVVWVLVVNVVAQFAENNVLSPLITGRATEMHPLVVIFAVLIGGEVAGILGMIFAVPVAVIVRHVVRAFWPLLVGEAEAREAAEGGRVAEGDGPARAAAGRAAGAAGSDWGKKAAGAPDASAWADARLPGRFSGPAFTPAAAGAGIEAATEFIVRENRLSGRPFSRSDVPGNPDAKPDSPDGS</sequence>
<feature type="region of interest" description="Disordered" evidence="6">
    <location>
        <begin position="444"/>
        <end position="467"/>
    </location>
</feature>